<keyword evidence="1" id="KW-0812">Transmembrane</keyword>
<dbReference type="EMBL" id="LVKI01000052">
    <property type="protein sequence ID" value="OAQ06719.1"/>
    <property type="molecule type" value="Genomic_DNA"/>
</dbReference>
<evidence type="ECO:0000313" key="3">
    <source>
        <dbReference type="Proteomes" id="UP000078520"/>
    </source>
</evidence>
<keyword evidence="1" id="KW-0472">Membrane</keyword>
<accession>A0A179CEA7</accession>
<feature type="transmembrane region" description="Helical" evidence="1">
    <location>
        <begin position="52"/>
        <end position="79"/>
    </location>
</feature>
<comment type="caution">
    <text evidence="2">The sequence shown here is derived from an EMBL/GenBank/DDBJ whole genome shotgun (WGS) entry which is preliminary data.</text>
</comment>
<evidence type="ECO:0000313" key="2">
    <source>
        <dbReference type="EMBL" id="OAQ06719.1"/>
    </source>
</evidence>
<proteinExistence type="predicted"/>
<name>A0A179CEA7_9LACO</name>
<protein>
    <submittedName>
        <fullName evidence="2">Uncharacterized protein</fullName>
    </submittedName>
</protein>
<evidence type="ECO:0000256" key="1">
    <source>
        <dbReference type="SAM" id="Phobius"/>
    </source>
</evidence>
<dbReference type="Proteomes" id="UP000078520">
    <property type="component" value="Unassembled WGS sequence"/>
</dbReference>
<organism evidence="2 3">
    <name type="scientific">Ligilactobacillus aviarius</name>
    <dbReference type="NCBI Taxonomy" id="1606"/>
    <lineage>
        <taxon>Bacteria</taxon>
        <taxon>Bacillati</taxon>
        <taxon>Bacillota</taxon>
        <taxon>Bacilli</taxon>
        <taxon>Lactobacillales</taxon>
        <taxon>Lactobacillaceae</taxon>
        <taxon>Ligilactobacillus</taxon>
    </lineage>
</organism>
<reference evidence="3" key="1">
    <citation type="submission" date="2016-03" db="EMBL/GenBank/DDBJ databases">
        <authorList>
            <person name="Johnson T.J."/>
            <person name="Youmans B."/>
            <person name="Case K."/>
            <person name="Noll S."/>
        </authorList>
    </citation>
    <scope>NUCLEOTIDE SEQUENCE [LARGE SCALE GENOMIC DNA]</scope>
    <source>
        <strain evidence="3">UMNLAv8</strain>
    </source>
</reference>
<keyword evidence="1" id="KW-1133">Transmembrane helix</keyword>
<sequence>MISRIKNVKRALCDYHITFKAVGKEFLNVIEDLEKLIGSCFCIEQASFIETLIIVIAFVASSYALFKGYGVLMLVTWYLTRYITKSKLNHSN</sequence>
<dbReference type="RefSeq" id="WP_064208401.1">
    <property type="nucleotide sequence ID" value="NZ_LVKC01000003.1"/>
</dbReference>
<dbReference type="AlphaFoldDB" id="A0A179CEA7"/>
<gene>
    <name evidence="2" type="ORF">A3O14_07585</name>
</gene>